<dbReference type="InterPro" id="IPR037185">
    <property type="entry name" value="EmrE-like"/>
</dbReference>
<feature type="transmembrane region" description="Helical" evidence="1">
    <location>
        <begin position="176"/>
        <end position="199"/>
    </location>
</feature>
<evidence type="ECO:0000313" key="3">
    <source>
        <dbReference type="Proteomes" id="UP000745859"/>
    </source>
</evidence>
<keyword evidence="1" id="KW-0812">Transmembrane</keyword>
<feature type="transmembrane region" description="Helical" evidence="1">
    <location>
        <begin position="6"/>
        <end position="22"/>
    </location>
</feature>
<feature type="transmembrane region" description="Helical" evidence="1">
    <location>
        <begin position="145"/>
        <end position="164"/>
    </location>
</feature>
<dbReference type="SUPFAM" id="SSF103481">
    <property type="entry name" value="Multidrug resistance efflux transporter EmrE"/>
    <property type="match status" value="2"/>
</dbReference>
<keyword evidence="1" id="KW-0472">Membrane</keyword>
<reference evidence="2 3" key="1">
    <citation type="submission" date="2020-03" db="EMBL/GenBank/DDBJ databases">
        <title>Genomic Encyclopedia of Type Strains, Phase IV (KMG-IV): sequencing the most valuable type-strain genomes for metagenomic binning, comparative biology and taxonomic classification.</title>
        <authorList>
            <person name="Goeker M."/>
        </authorList>
    </citation>
    <scope>NUCLEOTIDE SEQUENCE [LARGE SCALE GENOMIC DNA]</scope>
    <source>
        <strain evidence="2 3">DSM 101599</strain>
    </source>
</reference>
<feature type="transmembrane region" description="Helical" evidence="1">
    <location>
        <begin position="211"/>
        <end position="229"/>
    </location>
</feature>
<gene>
    <name evidence="2" type="ORF">FHR24_001393</name>
</gene>
<proteinExistence type="predicted"/>
<feature type="transmembrane region" description="Helical" evidence="1">
    <location>
        <begin position="29"/>
        <end position="55"/>
    </location>
</feature>
<organism evidence="2 3">
    <name type="scientific">Wenyingzhuangia heitensis</name>
    <dbReference type="NCBI Taxonomy" id="1487859"/>
    <lineage>
        <taxon>Bacteria</taxon>
        <taxon>Pseudomonadati</taxon>
        <taxon>Bacteroidota</taxon>
        <taxon>Flavobacteriia</taxon>
        <taxon>Flavobacteriales</taxon>
        <taxon>Flavobacteriaceae</taxon>
        <taxon>Wenyingzhuangia</taxon>
    </lineage>
</organism>
<feature type="transmembrane region" description="Helical" evidence="1">
    <location>
        <begin position="269"/>
        <end position="287"/>
    </location>
</feature>
<name>A0ABX0U7Y3_9FLAO</name>
<protein>
    <submittedName>
        <fullName evidence="2">Drug/metabolite transporter (DMT)-like permease</fullName>
    </submittedName>
</protein>
<keyword evidence="3" id="KW-1185">Reference proteome</keyword>
<dbReference type="Proteomes" id="UP000745859">
    <property type="component" value="Unassembled WGS sequence"/>
</dbReference>
<accession>A0ABX0U7Y3</accession>
<comment type="caution">
    <text evidence="2">The sequence shown here is derived from an EMBL/GenBank/DDBJ whole genome shotgun (WGS) entry which is preliminary data.</text>
</comment>
<evidence type="ECO:0000256" key="1">
    <source>
        <dbReference type="SAM" id="Phobius"/>
    </source>
</evidence>
<feature type="transmembrane region" description="Helical" evidence="1">
    <location>
        <begin position="241"/>
        <end position="262"/>
    </location>
</feature>
<feature type="transmembrane region" description="Helical" evidence="1">
    <location>
        <begin position="116"/>
        <end position="133"/>
    </location>
</feature>
<keyword evidence="1" id="KW-1133">Transmembrane helix</keyword>
<feature type="transmembrane region" description="Helical" evidence="1">
    <location>
        <begin position="61"/>
        <end position="81"/>
    </location>
</feature>
<feature type="transmembrane region" description="Helical" evidence="1">
    <location>
        <begin position="93"/>
        <end position="110"/>
    </location>
</feature>
<evidence type="ECO:0000313" key="2">
    <source>
        <dbReference type="EMBL" id="NIJ44954.1"/>
    </source>
</evidence>
<dbReference type="RefSeq" id="WP_167185921.1">
    <property type="nucleotide sequence ID" value="NZ_JAASQL010000001.1"/>
</dbReference>
<dbReference type="EMBL" id="JAASQL010000001">
    <property type="protein sequence ID" value="NIJ44954.1"/>
    <property type="molecule type" value="Genomic_DNA"/>
</dbReference>
<sequence>MVYLLLSIFFTTAAFLTLKEFNRFKIDNLVGIVVSYFTALLIGSFFSGSFTFTTFYVDKPWVWGAVGISTIFIIVFNLMALTAQKGGLSVMSVANKMSVVIPISFGVLLYNEALGPLKILGIVAALLGVWFTSKKEGVDKFDKRFWYLPFFIFIGSGLADSLINHMQTFLVPQDEIAIFSTSLFWFCGVIGVALCLIKYALGKLRITFKSIVGGLVLGVPNYFSIYYILKALSYGTIQTALVFSLNNLLVVLLSVFLGVVLYKEKLSKQNYIGIAMSAFAIVLLYFAI</sequence>